<protein>
    <submittedName>
        <fullName evidence="1">Uncharacterized protein</fullName>
    </submittedName>
</protein>
<name>A0A1W1UXP8_9DEIO</name>
<gene>
    <name evidence="1" type="ORF">SAMN00790413_03587</name>
</gene>
<dbReference type="RefSeq" id="WP_139806725.1">
    <property type="nucleotide sequence ID" value="NZ_FWWU01000008.1"/>
</dbReference>
<accession>A0A1W1UXP8</accession>
<organism evidence="1 2">
    <name type="scientific">Deinococcus hopiensis KR-140</name>
    <dbReference type="NCBI Taxonomy" id="695939"/>
    <lineage>
        <taxon>Bacteria</taxon>
        <taxon>Thermotogati</taxon>
        <taxon>Deinococcota</taxon>
        <taxon>Deinococci</taxon>
        <taxon>Deinococcales</taxon>
        <taxon>Deinococcaceae</taxon>
        <taxon>Deinococcus</taxon>
    </lineage>
</organism>
<dbReference type="EMBL" id="FWWU01000008">
    <property type="protein sequence ID" value="SMB85885.1"/>
    <property type="molecule type" value="Genomic_DNA"/>
</dbReference>
<dbReference type="STRING" id="695939.SAMN00790413_03587"/>
<keyword evidence="2" id="KW-1185">Reference proteome</keyword>
<evidence type="ECO:0000313" key="1">
    <source>
        <dbReference type="EMBL" id="SMB85885.1"/>
    </source>
</evidence>
<reference evidence="1 2" key="1">
    <citation type="submission" date="2017-04" db="EMBL/GenBank/DDBJ databases">
        <authorList>
            <person name="Afonso C.L."/>
            <person name="Miller P.J."/>
            <person name="Scott M.A."/>
            <person name="Spackman E."/>
            <person name="Goraichik I."/>
            <person name="Dimitrov K.M."/>
            <person name="Suarez D.L."/>
            <person name="Swayne D.E."/>
        </authorList>
    </citation>
    <scope>NUCLEOTIDE SEQUENCE [LARGE SCALE GENOMIC DNA]</scope>
    <source>
        <strain evidence="1 2">KR-140</strain>
    </source>
</reference>
<dbReference type="Proteomes" id="UP000192582">
    <property type="component" value="Unassembled WGS sequence"/>
</dbReference>
<evidence type="ECO:0000313" key="2">
    <source>
        <dbReference type="Proteomes" id="UP000192582"/>
    </source>
</evidence>
<sequence>MLSANEAAALRPGPALKRQADAYADEISGVLVARAAQAGVRSIKCQVPPVLARRISERLFNARYDVITLTSGGTPQAAWKWNGQRITGPTFPRHLARRDRQHAHRMVGGSAAALGPAAAG</sequence>
<dbReference type="AlphaFoldDB" id="A0A1W1UXP8"/>
<proteinExistence type="predicted"/>